<accession>A0A543NNQ5</accession>
<evidence type="ECO:0000256" key="1">
    <source>
        <dbReference type="SAM" id="MobiDB-lite"/>
    </source>
</evidence>
<dbReference type="Proteomes" id="UP000317422">
    <property type="component" value="Unassembled WGS sequence"/>
</dbReference>
<keyword evidence="3" id="KW-1185">Reference proteome</keyword>
<gene>
    <name evidence="2" type="ORF">FHX37_3489</name>
</gene>
<proteinExistence type="predicted"/>
<comment type="caution">
    <text evidence="2">The sequence shown here is derived from an EMBL/GenBank/DDBJ whole genome shotgun (WGS) entry which is preliminary data.</text>
</comment>
<protein>
    <submittedName>
        <fullName evidence="2">Uncharacterized protein</fullName>
    </submittedName>
</protein>
<feature type="region of interest" description="Disordered" evidence="1">
    <location>
        <begin position="109"/>
        <end position="156"/>
    </location>
</feature>
<sequence length="241" mass="26347">MPLSRSHTEVQHRGGVCRPGRVGQQDRVRTEAGRAEVAGGDALCGVGGRRQCDRLAVPHRAQRSELPEALVQQRPYRLGAASHVGVEQSQLSRDDGVEILVHTDERRYLPEPASSGFSGSGSGRGLPERSRQRPTHSCGDPRRESSTAAEPVPLSIQNRMGATRSASFGLKKHKFLREFLSFFEGIHVSRVYSGIGNVAHTVAFPFAWSCFAVRVLGSFLCFCSRGCFGKYDRNATLLQGL</sequence>
<evidence type="ECO:0000313" key="2">
    <source>
        <dbReference type="EMBL" id="TQN33469.1"/>
    </source>
</evidence>
<evidence type="ECO:0000313" key="3">
    <source>
        <dbReference type="Proteomes" id="UP000317422"/>
    </source>
</evidence>
<dbReference type="EMBL" id="VFQC01000001">
    <property type="protein sequence ID" value="TQN33469.1"/>
    <property type="molecule type" value="Genomic_DNA"/>
</dbReference>
<reference evidence="2 3" key="1">
    <citation type="submission" date="2019-06" db="EMBL/GenBank/DDBJ databases">
        <title>Sequencing the genomes of 1000 actinobacteria strains.</title>
        <authorList>
            <person name="Klenk H.-P."/>
        </authorList>
    </citation>
    <scope>NUCLEOTIDE SEQUENCE [LARGE SCALE GENOMIC DNA]</scope>
    <source>
        <strain evidence="2 3">DSM 45015</strain>
    </source>
</reference>
<organism evidence="2 3">
    <name type="scientific">Haloactinospora alba</name>
    <dbReference type="NCBI Taxonomy" id="405555"/>
    <lineage>
        <taxon>Bacteria</taxon>
        <taxon>Bacillati</taxon>
        <taxon>Actinomycetota</taxon>
        <taxon>Actinomycetes</taxon>
        <taxon>Streptosporangiales</taxon>
        <taxon>Nocardiopsidaceae</taxon>
        <taxon>Haloactinospora</taxon>
    </lineage>
</organism>
<dbReference type="AlphaFoldDB" id="A0A543NNQ5"/>
<name>A0A543NNQ5_9ACTN</name>